<keyword evidence="6" id="KW-0833">Ubl conjugation pathway</keyword>
<dbReference type="PROSITE" id="PS50089">
    <property type="entry name" value="ZF_RING_2"/>
    <property type="match status" value="1"/>
</dbReference>
<dbReference type="InterPro" id="IPR039525">
    <property type="entry name" value="RNF126-like_zinc-ribbon"/>
</dbReference>
<feature type="compositionally biased region" description="Low complexity" evidence="9">
    <location>
        <begin position="91"/>
        <end position="108"/>
    </location>
</feature>
<dbReference type="EMBL" id="AWUE01022984">
    <property type="protein sequence ID" value="OMO55338.1"/>
    <property type="molecule type" value="Genomic_DNA"/>
</dbReference>
<dbReference type="Pfam" id="PF13639">
    <property type="entry name" value="zf-RING_2"/>
    <property type="match status" value="1"/>
</dbReference>
<evidence type="ECO:0000256" key="1">
    <source>
        <dbReference type="ARBA" id="ARBA00000900"/>
    </source>
</evidence>
<evidence type="ECO:0000313" key="12">
    <source>
        <dbReference type="Proteomes" id="UP000187203"/>
    </source>
</evidence>
<name>A0A1R3GB68_9ROSI</name>
<dbReference type="OrthoDB" id="21204at2759"/>
<evidence type="ECO:0000256" key="4">
    <source>
        <dbReference type="ARBA" id="ARBA00022723"/>
    </source>
</evidence>
<dbReference type="CDD" id="cd16667">
    <property type="entry name" value="RING-H2_RNF126-like"/>
    <property type="match status" value="1"/>
</dbReference>
<dbReference type="GO" id="GO:0016567">
    <property type="term" value="P:protein ubiquitination"/>
    <property type="evidence" value="ECO:0007669"/>
    <property type="project" value="TreeGrafter"/>
</dbReference>
<dbReference type="PANTHER" id="PTHR15710:SF22">
    <property type="entry name" value="RING-TYPE E3 UBIQUITIN TRANSFERASE"/>
    <property type="match status" value="1"/>
</dbReference>
<dbReference type="STRING" id="93759.A0A1R3GB68"/>
<evidence type="ECO:0000256" key="3">
    <source>
        <dbReference type="ARBA" id="ARBA00022679"/>
    </source>
</evidence>
<keyword evidence="7" id="KW-0862">Zinc</keyword>
<gene>
    <name evidence="11" type="ORF">COLO4_36026</name>
</gene>
<dbReference type="SMART" id="SM00184">
    <property type="entry name" value="RING"/>
    <property type="match status" value="1"/>
</dbReference>
<dbReference type="EC" id="2.3.2.27" evidence="2"/>
<keyword evidence="3" id="KW-0808">Transferase</keyword>
<dbReference type="InterPro" id="IPR013083">
    <property type="entry name" value="Znf_RING/FYVE/PHD"/>
</dbReference>
<feature type="region of interest" description="Disordered" evidence="9">
    <location>
        <begin position="295"/>
        <end position="319"/>
    </location>
</feature>
<dbReference type="Pfam" id="PF14369">
    <property type="entry name" value="Zn_ribbon_19"/>
    <property type="match status" value="1"/>
</dbReference>
<dbReference type="AlphaFoldDB" id="A0A1R3GB68"/>
<proteinExistence type="predicted"/>
<keyword evidence="4" id="KW-0479">Metal-binding</keyword>
<evidence type="ECO:0000256" key="5">
    <source>
        <dbReference type="ARBA" id="ARBA00022771"/>
    </source>
</evidence>
<dbReference type="GO" id="GO:0061630">
    <property type="term" value="F:ubiquitin protein ligase activity"/>
    <property type="evidence" value="ECO:0007669"/>
    <property type="project" value="UniProtKB-EC"/>
</dbReference>
<organism evidence="11 12">
    <name type="scientific">Corchorus olitorius</name>
    <dbReference type="NCBI Taxonomy" id="93759"/>
    <lineage>
        <taxon>Eukaryota</taxon>
        <taxon>Viridiplantae</taxon>
        <taxon>Streptophyta</taxon>
        <taxon>Embryophyta</taxon>
        <taxon>Tracheophyta</taxon>
        <taxon>Spermatophyta</taxon>
        <taxon>Magnoliopsida</taxon>
        <taxon>eudicotyledons</taxon>
        <taxon>Gunneridae</taxon>
        <taxon>Pentapetalae</taxon>
        <taxon>rosids</taxon>
        <taxon>malvids</taxon>
        <taxon>Malvales</taxon>
        <taxon>Malvaceae</taxon>
        <taxon>Grewioideae</taxon>
        <taxon>Apeibeae</taxon>
        <taxon>Corchorus</taxon>
    </lineage>
</organism>
<dbReference type="SUPFAM" id="SSF57850">
    <property type="entry name" value="RING/U-box"/>
    <property type="match status" value="1"/>
</dbReference>
<comment type="caution">
    <text evidence="11">The sequence shown here is derived from an EMBL/GenBank/DDBJ whole genome shotgun (WGS) entry which is preliminary data.</text>
</comment>
<protein>
    <recommendedName>
        <fullName evidence="2">RING-type E3 ubiquitin transferase</fullName>
        <ecNumber evidence="2">2.3.2.27</ecNumber>
    </recommendedName>
</protein>
<comment type="catalytic activity">
    <reaction evidence="1">
        <text>S-ubiquitinyl-[E2 ubiquitin-conjugating enzyme]-L-cysteine + [acceptor protein]-L-lysine = [E2 ubiquitin-conjugating enzyme]-L-cysteine + N(6)-ubiquitinyl-[acceptor protein]-L-lysine.</text>
        <dbReference type="EC" id="2.3.2.27"/>
    </reaction>
</comment>
<reference evidence="12" key="1">
    <citation type="submission" date="2013-09" db="EMBL/GenBank/DDBJ databases">
        <title>Corchorus olitorius genome sequencing.</title>
        <authorList>
            <person name="Alam M."/>
            <person name="Haque M.S."/>
            <person name="Islam M.S."/>
            <person name="Emdad E.M."/>
            <person name="Islam M.M."/>
            <person name="Ahmed B."/>
            <person name="Halim A."/>
            <person name="Hossen Q.M.M."/>
            <person name="Hossain M.Z."/>
            <person name="Ahmed R."/>
            <person name="Khan M.M."/>
            <person name="Islam R."/>
            <person name="Rashid M.M."/>
            <person name="Khan S.A."/>
            <person name="Rahman M.S."/>
            <person name="Alam M."/>
            <person name="Yahiya A.S."/>
            <person name="Khan M.S."/>
            <person name="Azam M.S."/>
            <person name="Haque T."/>
            <person name="Lashkar M.Z.H."/>
            <person name="Akhand A.I."/>
            <person name="Morshed G."/>
            <person name="Roy S."/>
            <person name="Uddin K.S."/>
            <person name="Rabeya T."/>
            <person name="Hossain A.S."/>
            <person name="Chowdhury A."/>
            <person name="Snigdha A.R."/>
            <person name="Mortoza M.S."/>
            <person name="Matin S.A."/>
            <person name="Hoque S.M.E."/>
            <person name="Islam M.K."/>
            <person name="Roy D.K."/>
            <person name="Haider R."/>
            <person name="Moosa M.M."/>
            <person name="Elias S.M."/>
            <person name="Hasan A.M."/>
            <person name="Jahan S."/>
            <person name="Shafiuddin M."/>
            <person name="Mahmood N."/>
            <person name="Shommy N.S."/>
        </authorList>
    </citation>
    <scope>NUCLEOTIDE SEQUENCE [LARGE SCALE GENOMIC DNA]</scope>
    <source>
        <strain evidence="12">cv. O-4</strain>
    </source>
</reference>
<dbReference type="PANTHER" id="PTHR15710">
    <property type="entry name" value="E3 UBIQUITIN-PROTEIN LIGASE PRAJA"/>
    <property type="match status" value="1"/>
</dbReference>
<feature type="region of interest" description="Disordered" evidence="9">
    <location>
        <begin position="337"/>
        <end position="379"/>
    </location>
</feature>
<evidence type="ECO:0000259" key="10">
    <source>
        <dbReference type="PROSITE" id="PS50089"/>
    </source>
</evidence>
<evidence type="ECO:0000313" key="11">
    <source>
        <dbReference type="EMBL" id="OMO55338.1"/>
    </source>
</evidence>
<dbReference type="Gene3D" id="3.30.40.10">
    <property type="entry name" value="Zinc/RING finger domain, C3HC4 (zinc finger)"/>
    <property type="match status" value="1"/>
</dbReference>
<feature type="domain" description="RING-type" evidence="10">
    <location>
        <begin position="242"/>
        <end position="283"/>
    </location>
</feature>
<keyword evidence="12" id="KW-1185">Reference proteome</keyword>
<accession>A0A1R3GB68</accession>
<feature type="compositionally biased region" description="Polar residues" evidence="9">
    <location>
        <begin position="295"/>
        <end position="318"/>
    </location>
</feature>
<evidence type="ECO:0000256" key="2">
    <source>
        <dbReference type="ARBA" id="ARBA00012483"/>
    </source>
</evidence>
<dbReference type="GO" id="GO:0008270">
    <property type="term" value="F:zinc ion binding"/>
    <property type="evidence" value="ECO:0007669"/>
    <property type="project" value="UniProtKB-KW"/>
</dbReference>
<evidence type="ECO:0000256" key="7">
    <source>
        <dbReference type="ARBA" id="ARBA00022833"/>
    </source>
</evidence>
<dbReference type="Proteomes" id="UP000187203">
    <property type="component" value="Unassembled WGS sequence"/>
</dbReference>
<feature type="compositionally biased region" description="Low complexity" evidence="9">
    <location>
        <begin position="344"/>
        <end position="363"/>
    </location>
</feature>
<dbReference type="InterPro" id="IPR001841">
    <property type="entry name" value="Znf_RING"/>
</dbReference>
<feature type="region of interest" description="Disordered" evidence="9">
    <location>
        <begin position="84"/>
        <end position="110"/>
    </location>
</feature>
<evidence type="ECO:0000256" key="6">
    <source>
        <dbReference type="ARBA" id="ARBA00022786"/>
    </source>
</evidence>
<dbReference type="GO" id="GO:0005737">
    <property type="term" value="C:cytoplasm"/>
    <property type="evidence" value="ECO:0007669"/>
    <property type="project" value="TreeGrafter"/>
</dbReference>
<evidence type="ECO:0000256" key="8">
    <source>
        <dbReference type="PROSITE-ProRule" id="PRU00175"/>
    </source>
</evidence>
<sequence>MGDRMVGRYWCYMCSQTVNPTIEPEIKCPFCETGFLEEVTTIRNYTNNNNNGSIDFGSLSSFSLWAPILLGLIGGLGSSQLRITGSREQQEQQQTNNNDNNNNNSQDNTLDDELGRELESLLRRRRSSASALRMLQDMRNAVASESDSSENGRERGGRMILFDPFNDEALIVQGSFGLNQGPNPIPSHRATSSFGDYLMGPGWDLLLQYLAENDTNRYGTPPAKKEAVEAMPTVIVEENVQCSICLEDIEIGSEAKEMPCKHYFHSGCIVPWLELHSSCPVCRYQLPADESKIEANNVSRNSEGTRVGTSSDVQNGSRLGTGRRFWIPIPWPYDGLLSLPGPPQTGSTSSPSSSSDRPGSENSAPTRPESENEDVTDDT</sequence>
<evidence type="ECO:0000256" key="9">
    <source>
        <dbReference type="SAM" id="MobiDB-lite"/>
    </source>
</evidence>
<keyword evidence="5 8" id="KW-0863">Zinc-finger</keyword>
<dbReference type="FunFam" id="3.30.40.10:FF:000022">
    <property type="entry name" value="E3 ubiquitin-protein ligase RING1-like"/>
    <property type="match status" value="1"/>
</dbReference>